<dbReference type="RefSeq" id="WP_317634985.1">
    <property type="nucleotide sequence ID" value="NZ_AP026802.1"/>
</dbReference>
<reference evidence="2 3" key="1">
    <citation type="journal article" date="2023" name="Microbiol. Spectr.">
        <title>Symbiosis of Carpenter Bees with Uncharacterized Lactic Acid Bacteria Showing NAD Auxotrophy.</title>
        <authorList>
            <person name="Kawasaki S."/>
            <person name="Ozawa K."/>
            <person name="Mori T."/>
            <person name="Yamamoto A."/>
            <person name="Ito M."/>
            <person name="Ohkuma M."/>
            <person name="Sakamoto M."/>
            <person name="Matsutani M."/>
        </authorList>
    </citation>
    <scope>NUCLEOTIDE SEQUENCE [LARGE SCALE GENOMIC DNA]</scope>
    <source>
        <strain evidence="2 3">XA3</strain>
    </source>
</reference>
<dbReference type="EMBL" id="AP026802">
    <property type="protein sequence ID" value="BDR59179.1"/>
    <property type="molecule type" value="Genomic_DNA"/>
</dbReference>
<gene>
    <name evidence="2" type="primary">glcK</name>
    <name evidence="2" type="ORF">XA3_16200</name>
</gene>
<comment type="similarity">
    <text evidence="1">Belongs to the ROK (NagC/XylR) family.</text>
</comment>
<accession>A0AAU9DSW2</accession>
<dbReference type="PANTHER" id="PTHR18964:SF149">
    <property type="entry name" value="BIFUNCTIONAL UDP-N-ACETYLGLUCOSAMINE 2-EPIMERASE_N-ACETYLMANNOSAMINE KINASE"/>
    <property type="match status" value="1"/>
</dbReference>
<sequence>MKSIGIDIGGTQLRVGIFDEDFKLIDSFKTKNDDQLSVQDNLNKLINYLQSQDYEYRSIGVGCPGPLNIRAGKILTPPNMPKWWGFDIVEYIENITNLKTTLNNDANLAGLAEAKLGAGRLYKAVYYLTMSTGIGGGYIREGEIVNGSNSAAGEIYNMIINDKSPARAGVNPGAVNEQCSGSGVTRIAQNIYDKTVDCKELFDLRDSGDPEAAEIIDTYIVDGMAKCLANISAVCDPDIFVIGGSIAIYHPELLQDIAQKSR</sequence>
<dbReference type="Gene3D" id="3.30.420.40">
    <property type="match status" value="2"/>
</dbReference>
<proteinExistence type="inferred from homology"/>
<evidence type="ECO:0000313" key="2">
    <source>
        <dbReference type="EMBL" id="BDR59179.1"/>
    </source>
</evidence>
<dbReference type="InterPro" id="IPR000600">
    <property type="entry name" value="ROK"/>
</dbReference>
<dbReference type="Pfam" id="PF00480">
    <property type="entry name" value="ROK"/>
    <property type="match status" value="1"/>
</dbReference>
<protein>
    <submittedName>
        <fullName evidence="2">Glucokinase</fullName>
    </submittedName>
</protein>
<dbReference type="SUPFAM" id="SSF53067">
    <property type="entry name" value="Actin-like ATPase domain"/>
    <property type="match status" value="1"/>
</dbReference>
<keyword evidence="3" id="KW-1185">Reference proteome</keyword>
<evidence type="ECO:0000313" key="3">
    <source>
        <dbReference type="Proteomes" id="UP001321861"/>
    </source>
</evidence>
<dbReference type="KEGG" id="xap:XA3_16200"/>
<organism evidence="2 3">
    <name type="scientific">Xylocopilactobacillus apicola</name>
    <dbReference type="NCBI Taxonomy" id="2932184"/>
    <lineage>
        <taxon>Bacteria</taxon>
        <taxon>Bacillati</taxon>
        <taxon>Bacillota</taxon>
        <taxon>Bacilli</taxon>
        <taxon>Lactobacillales</taxon>
        <taxon>Lactobacillaceae</taxon>
        <taxon>Xylocopilactobacillus</taxon>
    </lineage>
</organism>
<evidence type="ECO:0000256" key="1">
    <source>
        <dbReference type="ARBA" id="ARBA00006479"/>
    </source>
</evidence>
<name>A0AAU9DSW2_9LACO</name>
<dbReference type="Proteomes" id="UP001321861">
    <property type="component" value="Chromosome"/>
</dbReference>
<dbReference type="AlphaFoldDB" id="A0AAU9DSW2"/>
<dbReference type="InterPro" id="IPR043129">
    <property type="entry name" value="ATPase_NBD"/>
</dbReference>
<dbReference type="PANTHER" id="PTHR18964">
    <property type="entry name" value="ROK (REPRESSOR, ORF, KINASE) FAMILY"/>
    <property type="match status" value="1"/>
</dbReference>